<dbReference type="InterPro" id="IPR013087">
    <property type="entry name" value="Znf_C2H2_type"/>
</dbReference>
<dbReference type="RefSeq" id="XP_022651256.1">
    <property type="nucleotide sequence ID" value="XM_022795521.1"/>
</dbReference>
<sequence>MKPTCCTVLDEVEGPNETKKIKSQPTNDSNNACIISTTTTNMAKSVVMNKPIRRGMVQCFVCGDTFTKSFLLRKHRAEQCGIQCLHCSTVVLEPKMEQHLWVSHGLPAGLKRTGDPSTGHVTKAFIIRDKTPKRQEIRLHRLSGVVTEGYTCTGRRIFEESNVSHTAKDNHFQQKPIKILTSARVEPLCASVEKATDFQTVLSQSFPFQGQVDVNEVEKAASDSVSIHLFSECESNTTLFLEPNRDAPKSLAAAKITSTGAAVTLPGRHPLKKQPPCEPEAEDELGYATMVSASEQTSTVDPSKRKFITERKKRMGCAQHLKSREESQYHLLTHPVETTFGGQAQRRHEKLPVRTNRMRSNSNNRSLEKLRRSVTASNIVHSIVNCACGALYKTSRNLDKHMERCPWVIKGDKKSIDKRTFTSLTENCTSRSLTTSSEAEKQANIFVIRTAGTSSGTELDVGNSARSSVTFSEAVDLMTLSGKTLKCETCKLVFKKPETAERHRAVVHTLRPKMFRHSAAMFGGAQRRNVILTGLRGAPPPKQTKSLECHFCPKTFRTKQTLLTHCAKYHVQSVLGVV</sequence>
<evidence type="ECO:0000313" key="3">
    <source>
        <dbReference type="Proteomes" id="UP000594260"/>
    </source>
</evidence>
<feature type="domain" description="C2H2-type" evidence="1">
    <location>
        <begin position="549"/>
        <end position="570"/>
    </location>
</feature>
<organism evidence="2 3">
    <name type="scientific">Varroa destructor</name>
    <name type="common">Honeybee mite</name>
    <dbReference type="NCBI Taxonomy" id="109461"/>
    <lineage>
        <taxon>Eukaryota</taxon>
        <taxon>Metazoa</taxon>
        <taxon>Ecdysozoa</taxon>
        <taxon>Arthropoda</taxon>
        <taxon>Chelicerata</taxon>
        <taxon>Arachnida</taxon>
        <taxon>Acari</taxon>
        <taxon>Parasitiformes</taxon>
        <taxon>Mesostigmata</taxon>
        <taxon>Gamasina</taxon>
        <taxon>Dermanyssoidea</taxon>
        <taxon>Varroidae</taxon>
        <taxon>Varroa</taxon>
    </lineage>
</organism>
<keyword evidence="3" id="KW-1185">Reference proteome</keyword>
<dbReference type="GeneID" id="111246241"/>
<dbReference type="Proteomes" id="UP000594260">
    <property type="component" value="Unplaced"/>
</dbReference>
<reference evidence="2" key="1">
    <citation type="submission" date="2021-01" db="UniProtKB">
        <authorList>
            <consortium name="EnsemblMetazoa"/>
        </authorList>
    </citation>
    <scope>IDENTIFICATION</scope>
</reference>
<proteinExistence type="predicted"/>
<feature type="domain" description="C2H2-type" evidence="1">
    <location>
        <begin position="487"/>
        <end position="508"/>
    </location>
</feature>
<dbReference type="KEGG" id="vde:111246241"/>
<dbReference type="PROSITE" id="PS00028">
    <property type="entry name" value="ZINC_FINGER_C2H2_1"/>
    <property type="match status" value="2"/>
</dbReference>
<dbReference type="InParanoid" id="A0A7M7JG57"/>
<dbReference type="AlphaFoldDB" id="A0A7M7JG57"/>
<dbReference type="RefSeq" id="XP_022651257.1">
    <property type="nucleotide sequence ID" value="XM_022795522.1"/>
</dbReference>
<dbReference type="EnsemblMetazoa" id="XM_022795521">
    <property type="protein sequence ID" value="XP_022651256"/>
    <property type="gene ID" value="LOC111246241"/>
</dbReference>
<dbReference type="RefSeq" id="XP_022651255.1">
    <property type="nucleotide sequence ID" value="XM_022795520.1"/>
</dbReference>
<accession>A0A7M7JG57</accession>
<dbReference type="EnsemblMetazoa" id="XM_022795520">
    <property type="protein sequence ID" value="XP_022651255"/>
    <property type="gene ID" value="LOC111246241"/>
</dbReference>
<evidence type="ECO:0000259" key="1">
    <source>
        <dbReference type="PROSITE" id="PS00028"/>
    </source>
</evidence>
<protein>
    <recommendedName>
        <fullName evidence="1">C2H2-type domain-containing protein</fullName>
    </recommendedName>
</protein>
<name>A0A7M7JG57_VARDE</name>
<evidence type="ECO:0000313" key="2">
    <source>
        <dbReference type="EnsemblMetazoa" id="XP_022651255"/>
    </source>
</evidence>
<dbReference type="SMART" id="SM00355">
    <property type="entry name" value="ZnF_C2H2"/>
    <property type="match status" value="3"/>
</dbReference>
<dbReference type="EnsemblMetazoa" id="XM_022795522">
    <property type="protein sequence ID" value="XP_022651257"/>
    <property type="gene ID" value="LOC111246241"/>
</dbReference>
<dbReference type="Gene3D" id="3.30.160.60">
    <property type="entry name" value="Classic Zinc Finger"/>
    <property type="match status" value="1"/>
</dbReference>